<dbReference type="Gene3D" id="3.90.1200.10">
    <property type="match status" value="1"/>
</dbReference>
<dbReference type="RefSeq" id="WP_338392258.1">
    <property type="nucleotide sequence ID" value="NZ_AP025314.1"/>
</dbReference>
<reference evidence="2 3" key="1">
    <citation type="submission" date="2021-12" db="EMBL/GenBank/DDBJ databases">
        <title>Genome sequencing of bacteria with rrn-lacking chromosome and rrn-plasmid.</title>
        <authorList>
            <person name="Anda M."/>
            <person name="Iwasaki W."/>
        </authorList>
    </citation>
    <scope>NUCLEOTIDE SEQUENCE [LARGE SCALE GENOMIC DNA]</scope>
    <source>
        <strain evidence="2 3">DSM 100852</strain>
    </source>
</reference>
<organism evidence="2 3">
    <name type="scientific">Fulvitalea axinellae</name>
    <dbReference type="NCBI Taxonomy" id="1182444"/>
    <lineage>
        <taxon>Bacteria</taxon>
        <taxon>Pseudomonadati</taxon>
        <taxon>Bacteroidota</taxon>
        <taxon>Cytophagia</taxon>
        <taxon>Cytophagales</taxon>
        <taxon>Persicobacteraceae</taxon>
        <taxon>Fulvitalea</taxon>
    </lineage>
</organism>
<dbReference type="Proteomes" id="UP001348817">
    <property type="component" value="Chromosome"/>
</dbReference>
<dbReference type="AlphaFoldDB" id="A0AAU9DHY3"/>
<dbReference type="PANTHER" id="PTHR21064">
    <property type="entry name" value="AMINOGLYCOSIDE PHOSPHOTRANSFERASE DOMAIN-CONTAINING PROTEIN-RELATED"/>
    <property type="match status" value="1"/>
</dbReference>
<dbReference type="SUPFAM" id="SSF56112">
    <property type="entry name" value="Protein kinase-like (PK-like)"/>
    <property type="match status" value="1"/>
</dbReference>
<keyword evidence="3" id="KW-1185">Reference proteome</keyword>
<evidence type="ECO:0000259" key="1">
    <source>
        <dbReference type="Pfam" id="PF01636"/>
    </source>
</evidence>
<dbReference type="InterPro" id="IPR050249">
    <property type="entry name" value="Pseudomonas-type_ThrB"/>
</dbReference>
<dbReference type="InterPro" id="IPR002575">
    <property type="entry name" value="Aminoglycoside_PTrfase"/>
</dbReference>
<dbReference type="Pfam" id="PF01636">
    <property type="entry name" value="APH"/>
    <property type="match status" value="1"/>
</dbReference>
<dbReference type="EMBL" id="AP025314">
    <property type="protein sequence ID" value="BDD10720.1"/>
    <property type="molecule type" value="Genomic_DNA"/>
</dbReference>
<dbReference type="PANTHER" id="PTHR21064:SF5">
    <property type="entry name" value="SLR1880 PROTEIN"/>
    <property type="match status" value="1"/>
</dbReference>
<sequence>MIETNVTYDLEKLAGFFELKGTFASGEPFGSGHINDTFALRTAEEDCPDYVLQRVNHQIFPDVPGVMDNISRVTEHIRKKLEENGADEIDRHVVTVVPAKDGKLYHKDEEGNFWRILVLVPDSKSYDIVTTEQQAFEGGKAFGQFQTQLADLPGGPLVEILPNFHNVVTRFATFEENIAKDPVGRVKSVEEEITFLRDRFEEMKTIHTLGQEGKIPVRVTHNDTKFNNVLLDSEDKALCVVDLDTIMPGYVHFDFGDSIRTTTNTGAEDDPNLDNISMNIKLFEAYTKGFLGETLDTLNEVEIEHLALSAKLLTYIMGLRFLTDYIDGDNYYKIAHKEHNIQRARAQFKLLKSMEEQFEEMQAIIRKIAGK</sequence>
<dbReference type="InterPro" id="IPR011009">
    <property type="entry name" value="Kinase-like_dom_sf"/>
</dbReference>
<feature type="domain" description="Aminoglycoside phosphotransferase" evidence="1">
    <location>
        <begin position="27"/>
        <end position="267"/>
    </location>
</feature>
<evidence type="ECO:0000313" key="3">
    <source>
        <dbReference type="Proteomes" id="UP001348817"/>
    </source>
</evidence>
<protein>
    <recommendedName>
        <fullName evidence="1">Aminoglycoside phosphotransferase domain-containing protein</fullName>
    </recommendedName>
</protein>
<accession>A0AAU9DHY3</accession>
<evidence type="ECO:0000313" key="2">
    <source>
        <dbReference type="EMBL" id="BDD10720.1"/>
    </source>
</evidence>
<gene>
    <name evidence="2" type="ORF">FUAX_31520</name>
</gene>
<proteinExistence type="predicted"/>
<dbReference type="KEGG" id="fax:FUAX_31520"/>
<name>A0AAU9DHY3_9BACT</name>